<evidence type="ECO:0000313" key="3">
    <source>
        <dbReference type="Proteomes" id="UP000469185"/>
    </source>
</evidence>
<gene>
    <name evidence="2" type="ORF">G1H11_13850</name>
</gene>
<evidence type="ECO:0000313" key="2">
    <source>
        <dbReference type="EMBL" id="NED96390.1"/>
    </source>
</evidence>
<dbReference type="EMBL" id="JAAGOB010000007">
    <property type="protein sequence ID" value="NED96390.1"/>
    <property type="molecule type" value="Genomic_DNA"/>
</dbReference>
<comment type="caution">
    <text evidence="2">The sequence shown here is derived from an EMBL/GenBank/DDBJ whole genome shotgun (WGS) entry which is preliminary data.</text>
</comment>
<organism evidence="2 3">
    <name type="scientific">Phytoactinopolyspora alkaliphila</name>
    <dbReference type="NCBI Taxonomy" id="1783498"/>
    <lineage>
        <taxon>Bacteria</taxon>
        <taxon>Bacillati</taxon>
        <taxon>Actinomycetota</taxon>
        <taxon>Actinomycetes</taxon>
        <taxon>Jiangellales</taxon>
        <taxon>Jiangellaceae</taxon>
        <taxon>Phytoactinopolyspora</taxon>
    </lineage>
</organism>
<dbReference type="Pfam" id="PF13561">
    <property type="entry name" value="adh_short_C2"/>
    <property type="match status" value="1"/>
</dbReference>
<keyword evidence="3" id="KW-1185">Reference proteome</keyword>
<dbReference type="InterPro" id="IPR036291">
    <property type="entry name" value="NAD(P)-bd_dom_sf"/>
</dbReference>
<proteinExistence type="inferred from homology"/>
<dbReference type="PRINTS" id="PR00081">
    <property type="entry name" value="GDHRDH"/>
</dbReference>
<accession>A0A6N9YN92</accession>
<dbReference type="PANTHER" id="PTHR42879">
    <property type="entry name" value="3-OXOACYL-(ACYL-CARRIER-PROTEIN) REDUCTASE"/>
    <property type="match status" value="1"/>
</dbReference>
<dbReference type="InterPro" id="IPR002347">
    <property type="entry name" value="SDR_fam"/>
</dbReference>
<comment type="similarity">
    <text evidence="1">Belongs to the short-chain dehydrogenases/reductases (SDR) family.</text>
</comment>
<dbReference type="InterPro" id="IPR050259">
    <property type="entry name" value="SDR"/>
</dbReference>
<evidence type="ECO:0000256" key="1">
    <source>
        <dbReference type="ARBA" id="ARBA00006484"/>
    </source>
</evidence>
<reference evidence="2 3" key="1">
    <citation type="submission" date="2020-02" db="EMBL/GenBank/DDBJ databases">
        <authorList>
            <person name="Li X.-J."/>
            <person name="Feng X.-M."/>
        </authorList>
    </citation>
    <scope>NUCLEOTIDE SEQUENCE [LARGE SCALE GENOMIC DNA]</scope>
    <source>
        <strain evidence="2 3">CGMCC 4.7225</strain>
    </source>
</reference>
<protein>
    <submittedName>
        <fullName evidence="2">SDR family oxidoreductase</fullName>
    </submittedName>
</protein>
<dbReference type="Gene3D" id="3.40.50.720">
    <property type="entry name" value="NAD(P)-binding Rossmann-like Domain"/>
    <property type="match status" value="2"/>
</dbReference>
<name>A0A6N9YN92_9ACTN</name>
<dbReference type="SUPFAM" id="SSF51735">
    <property type="entry name" value="NAD(P)-binding Rossmann-fold domains"/>
    <property type="match status" value="2"/>
</dbReference>
<dbReference type="Proteomes" id="UP000469185">
    <property type="component" value="Unassembled WGS sequence"/>
</dbReference>
<sequence length="147" mass="15149">MSVLLRSRLGSSRGHVVNLAGPQTAIITGAGTGLARATAEKLTAMGYMCAIAGTSRASLENIAAIVATWGGQAVPVEVNVVRSGAIEMRHYSKTSVTCPDIADTPPLRRVGGPEEVANVVSFLLSTEYSYVTGADIAVDGGWTSLVS</sequence>
<dbReference type="AlphaFoldDB" id="A0A6N9YN92"/>